<evidence type="ECO:0000313" key="3">
    <source>
        <dbReference type="Proteomes" id="UP000664052"/>
    </source>
</evidence>
<feature type="compositionally biased region" description="Basic residues" evidence="1">
    <location>
        <begin position="1"/>
        <end position="19"/>
    </location>
</feature>
<dbReference type="EMBL" id="JAFIMU010000003">
    <property type="protein sequence ID" value="MBN8226828.1"/>
    <property type="molecule type" value="Genomic_DNA"/>
</dbReference>
<gene>
    <name evidence="2" type="ORF">JYK02_04815</name>
</gene>
<reference evidence="2 3" key="1">
    <citation type="submission" date="2021-02" db="EMBL/GenBank/DDBJ databases">
        <title>De Novo genome assembly of isolated myxobacteria.</title>
        <authorList>
            <person name="Stevens D.C."/>
        </authorList>
    </citation>
    <scope>NUCLEOTIDE SEQUENCE [LARGE SCALE GENOMIC DNA]</scope>
    <source>
        <strain evidence="2 3">ATCC 29039</strain>
    </source>
</reference>
<comment type="caution">
    <text evidence="2">The sequence shown here is derived from an EMBL/GenBank/DDBJ whole genome shotgun (WGS) entry which is preliminary data.</text>
</comment>
<accession>A0ABS3D590</accession>
<evidence type="ECO:0000313" key="2">
    <source>
        <dbReference type="EMBL" id="MBN8226828.1"/>
    </source>
</evidence>
<name>A0ABS3D590_9BACT</name>
<keyword evidence="3" id="KW-1185">Reference proteome</keyword>
<protein>
    <submittedName>
        <fullName evidence="2">Uncharacterized protein</fullName>
    </submittedName>
</protein>
<evidence type="ECO:0000256" key="1">
    <source>
        <dbReference type="SAM" id="MobiDB-lite"/>
    </source>
</evidence>
<organism evidence="2 3">
    <name type="scientific">Corallococcus macrosporus</name>
    <dbReference type="NCBI Taxonomy" id="35"/>
    <lineage>
        <taxon>Bacteria</taxon>
        <taxon>Pseudomonadati</taxon>
        <taxon>Myxococcota</taxon>
        <taxon>Myxococcia</taxon>
        <taxon>Myxococcales</taxon>
        <taxon>Cystobacterineae</taxon>
        <taxon>Myxococcaceae</taxon>
        <taxon>Corallococcus</taxon>
    </lineage>
</organism>
<sequence length="159" mass="18018">MHKARIGRWRTAKPGKPKKRESSWDYFLRVYGSITWIVGSGADQDLPMFLCGNVTGGGWSCLEIADDVYDIEGLVEATGNTELENLRVFHGGWHTSRSFAFDARVVSPTGEQAIIPFDEGEAELPRPMKRERVQPFGLWLHKRVAQLARTAEENLREML</sequence>
<dbReference type="Proteomes" id="UP000664052">
    <property type="component" value="Unassembled WGS sequence"/>
</dbReference>
<proteinExistence type="predicted"/>
<feature type="region of interest" description="Disordered" evidence="1">
    <location>
        <begin position="1"/>
        <end position="20"/>
    </location>
</feature>